<feature type="domain" description="N-acetyltransferase" evidence="1">
    <location>
        <begin position="17"/>
        <end position="156"/>
    </location>
</feature>
<dbReference type="InterPro" id="IPR052729">
    <property type="entry name" value="Acyl/Acetyltrans_Enzymes"/>
</dbReference>
<name>A0A2R2ML74_LINAN</name>
<reference evidence="3" key="2">
    <citation type="submission" date="2025-08" db="UniProtKB">
        <authorList>
            <consortium name="RefSeq"/>
        </authorList>
    </citation>
    <scope>IDENTIFICATION</scope>
</reference>
<dbReference type="Gene3D" id="3.40.630.30">
    <property type="match status" value="1"/>
</dbReference>
<dbReference type="CDD" id="cd04301">
    <property type="entry name" value="NAT_SF"/>
    <property type="match status" value="1"/>
</dbReference>
<evidence type="ECO:0000259" key="1">
    <source>
        <dbReference type="PROSITE" id="PS51186"/>
    </source>
</evidence>
<dbReference type="Pfam" id="PF13508">
    <property type="entry name" value="Acetyltransf_7"/>
    <property type="match status" value="1"/>
</dbReference>
<dbReference type="KEGG" id="lak:112041674"/>
<dbReference type="Proteomes" id="UP000085678">
    <property type="component" value="Unplaced"/>
</dbReference>
<dbReference type="InterPro" id="IPR000182">
    <property type="entry name" value="GNAT_dom"/>
</dbReference>
<dbReference type="PROSITE" id="PS51186">
    <property type="entry name" value="GNAT"/>
    <property type="match status" value="1"/>
</dbReference>
<dbReference type="InterPro" id="IPR016181">
    <property type="entry name" value="Acyl_CoA_acyltransferase"/>
</dbReference>
<dbReference type="PANTHER" id="PTHR47237">
    <property type="entry name" value="SLL0310 PROTEIN"/>
    <property type="match status" value="1"/>
</dbReference>
<feature type="non-terminal residue" evidence="3">
    <location>
        <position position="185"/>
    </location>
</feature>
<protein>
    <submittedName>
        <fullName evidence="3">Uncharacterized protein LOC112041674</fullName>
    </submittedName>
</protein>
<evidence type="ECO:0000313" key="3">
    <source>
        <dbReference type="RefSeq" id="XP_023930963.1"/>
    </source>
</evidence>
<evidence type="ECO:0000313" key="2">
    <source>
        <dbReference type="Proteomes" id="UP000085678"/>
    </source>
</evidence>
<dbReference type="OrthoDB" id="5771378at2759"/>
<gene>
    <name evidence="3" type="primary">LOC112041674</name>
</gene>
<dbReference type="PANTHER" id="PTHR47237:SF1">
    <property type="entry name" value="SLL0310 PROTEIN"/>
    <property type="match status" value="1"/>
</dbReference>
<dbReference type="GeneID" id="112041674"/>
<dbReference type="AlphaFoldDB" id="A0A2R2ML74"/>
<sequence>MDLSPINMADRVDKDWFSVRNAKLEDAGDVWRIVQEAGWVPFSLQLIKAYMEIAKDGWWVAEVDGKVVGCVMLYGFNETYTFLGILIVEAEYRGKGIGKTLKKEVDSFAGDRTISLVGGEAGMPVYFKWGFKRSIRGSLVKYRFTTIKIPLSHDGESKYKIKDYSEVDWKAILDYDTSFHVIPRE</sequence>
<accession>A0A2R2ML74</accession>
<proteinExistence type="predicted"/>
<reference evidence="3" key="1">
    <citation type="journal article" date="2015" name="Nat. Commun.">
        <title>The Lingula genome provides insights into brachiopod evolution and the origin of phosphate biomineralization.</title>
        <authorList>
            <person name="Luo Y.J."/>
            <person name="Takeuchi T."/>
            <person name="Koyanagi R."/>
            <person name="Yamada L."/>
            <person name="Kanda M."/>
            <person name="Khalturina M."/>
            <person name="Fujie M."/>
            <person name="Yamasaki S.I."/>
            <person name="Endo K."/>
            <person name="Satoh N."/>
        </authorList>
    </citation>
    <scope>NUCLEOTIDE SEQUENCE</scope>
</reference>
<organism evidence="2 3">
    <name type="scientific">Lingula anatina</name>
    <name type="common">Brachiopod</name>
    <name type="synonym">Lingula unguis</name>
    <dbReference type="NCBI Taxonomy" id="7574"/>
    <lineage>
        <taxon>Eukaryota</taxon>
        <taxon>Metazoa</taxon>
        <taxon>Spiralia</taxon>
        <taxon>Lophotrochozoa</taxon>
        <taxon>Brachiopoda</taxon>
        <taxon>Linguliformea</taxon>
        <taxon>Lingulata</taxon>
        <taxon>Lingulida</taxon>
        <taxon>Linguloidea</taxon>
        <taxon>Lingulidae</taxon>
        <taxon>Lingula</taxon>
    </lineage>
</organism>
<dbReference type="SUPFAM" id="SSF55729">
    <property type="entry name" value="Acyl-CoA N-acyltransferases (Nat)"/>
    <property type="match status" value="1"/>
</dbReference>
<keyword evidence="2" id="KW-1185">Reference proteome</keyword>
<dbReference type="InParanoid" id="A0A2R2ML74"/>
<dbReference type="RefSeq" id="XP_023930963.1">
    <property type="nucleotide sequence ID" value="XM_024075195.1"/>
</dbReference>
<dbReference type="GO" id="GO:0016747">
    <property type="term" value="F:acyltransferase activity, transferring groups other than amino-acyl groups"/>
    <property type="evidence" value="ECO:0007669"/>
    <property type="project" value="InterPro"/>
</dbReference>
<dbReference type="STRING" id="7574.A0A2R2ML74"/>